<dbReference type="EMBL" id="PRKZ01000001">
    <property type="protein sequence ID" value="RAW51920.1"/>
    <property type="molecule type" value="Genomic_DNA"/>
</dbReference>
<evidence type="ECO:0000256" key="10">
    <source>
        <dbReference type="NCBIfam" id="TIGR03160"/>
    </source>
</evidence>
<organism evidence="11 12">
    <name type="scientific">Faecalibacterium prausnitzii</name>
    <dbReference type="NCBI Taxonomy" id="853"/>
    <lineage>
        <taxon>Bacteria</taxon>
        <taxon>Bacillati</taxon>
        <taxon>Bacillota</taxon>
        <taxon>Clostridia</taxon>
        <taxon>Eubacteriales</taxon>
        <taxon>Oscillospiraceae</taxon>
        <taxon>Faecalibacterium</taxon>
    </lineage>
</organism>
<gene>
    <name evidence="11" type="primary">cobT</name>
    <name evidence="11" type="ORF">C4N25_00465</name>
</gene>
<keyword evidence="8 11" id="KW-0808">Transferase</keyword>
<dbReference type="SUPFAM" id="SSF52733">
    <property type="entry name" value="Nicotinate mononucleotide:5,6-dimethylbenzimidazole phosphoribosyltransferase (CobT)"/>
    <property type="match status" value="1"/>
</dbReference>
<dbReference type="GO" id="GO:0008939">
    <property type="term" value="F:nicotinate-nucleotide-dimethylbenzimidazole phosphoribosyltransferase activity"/>
    <property type="evidence" value="ECO:0007669"/>
    <property type="project" value="UniProtKB-UniRule"/>
</dbReference>
<evidence type="ECO:0000313" key="11">
    <source>
        <dbReference type="EMBL" id="RAW51920.1"/>
    </source>
</evidence>
<evidence type="ECO:0000256" key="1">
    <source>
        <dbReference type="ARBA" id="ARBA00002197"/>
    </source>
</evidence>
<dbReference type="AlphaFoldDB" id="A0A329TST0"/>
<dbReference type="CDD" id="cd02439">
    <property type="entry name" value="DMB-PRT_CobT"/>
    <property type="match status" value="1"/>
</dbReference>
<comment type="catalytic activity">
    <reaction evidence="9">
        <text>5,6-dimethylbenzimidazole + nicotinate beta-D-ribonucleotide = alpha-ribazole 5'-phosphate + nicotinate + H(+)</text>
        <dbReference type="Rhea" id="RHEA:11196"/>
        <dbReference type="ChEBI" id="CHEBI:15378"/>
        <dbReference type="ChEBI" id="CHEBI:15890"/>
        <dbReference type="ChEBI" id="CHEBI:32544"/>
        <dbReference type="ChEBI" id="CHEBI:57502"/>
        <dbReference type="ChEBI" id="CHEBI:57918"/>
        <dbReference type="EC" id="2.4.2.21"/>
    </reaction>
</comment>
<comment type="pathway">
    <text evidence="2">Nucleoside biosynthesis; alpha-ribazole biosynthesis; alpha-ribazole from 5,6-dimethylbenzimidazole: step 1/2.</text>
</comment>
<reference evidence="11 12" key="1">
    <citation type="submission" date="2018-02" db="EMBL/GenBank/DDBJ databases">
        <title>Complete genome sequencing of Faecalibacterium prausnitzii strains isolated from the human gut.</title>
        <authorList>
            <person name="Fitzgerald B.C."/>
            <person name="Shkoporov A.N."/>
            <person name="Ross P.R."/>
            <person name="Hill C."/>
        </authorList>
    </citation>
    <scope>NUCLEOTIDE SEQUENCE [LARGE SCALE GENOMIC DNA]</scope>
    <source>
        <strain evidence="11 12">APC942/8-14-2</strain>
    </source>
</reference>
<dbReference type="PANTHER" id="PTHR43463:SF1">
    <property type="entry name" value="NICOTINATE-NUCLEOTIDE--DIMETHYLBENZIMIDAZOLE PHOSPHORIBOSYLTRANSFERASE"/>
    <property type="match status" value="1"/>
</dbReference>
<comment type="similarity">
    <text evidence="3">Belongs to the CobT family.</text>
</comment>
<evidence type="ECO:0000256" key="6">
    <source>
        <dbReference type="ARBA" id="ARBA00022573"/>
    </source>
</evidence>
<protein>
    <recommendedName>
        <fullName evidence="5 10">Nicotinate-nucleotide--dimethylbenzimidazole phosphoribosyltransferase</fullName>
        <ecNumber evidence="4 10">2.4.2.21</ecNumber>
    </recommendedName>
</protein>
<dbReference type="PANTHER" id="PTHR43463">
    <property type="entry name" value="NICOTINATE-NUCLEOTIDE--DIMETHYLBENZIMIDAZOLE PHOSPHORIBOSYLTRANSFERASE"/>
    <property type="match status" value="1"/>
</dbReference>
<evidence type="ECO:0000256" key="3">
    <source>
        <dbReference type="ARBA" id="ARBA00007110"/>
    </source>
</evidence>
<dbReference type="InterPro" id="IPR003200">
    <property type="entry name" value="Nict_dMeBzImd_PRibTrfase"/>
</dbReference>
<evidence type="ECO:0000256" key="5">
    <source>
        <dbReference type="ARBA" id="ARBA00015486"/>
    </source>
</evidence>
<dbReference type="RefSeq" id="WP_112114556.1">
    <property type="nucleotide sequence ID" value="NZ_PRKZ01000001.1"/>
</dbReference>
<dbReference type="Pfam" id="PF02277">
    <property type="entry name" value="DBI_PRT"/>
    <property type="match status" value="1"/>
</dbReference>
<comment type="function">
    <text evidence="1">Catalyzes the synthesis of alpha-ribazole-5'-phosphate from nicotinate mononucleotide (NAMN) and 5,6-dimethylbenzimidazole (DMB).</text>
</comment>
<dbReference type="InterPro" id="IPR036087">
    <property type="entry name" value="Nict_dMeBzImd_PRibTrfase_sf"/>
</dbReference>
<dbReference type="Gene3D" id="1.10.1610.10">
    <property type="match status" value="1"/>
</dbReference>
<dbReference type="InterPro" id="IPR023195">
    <property type="entry name" value="Nict_dMeBzImd_PRibTrfase_N"/>
</dbReference>
<evidence type="ECO:0000256" key="2">
    <source>
        <dbReference type="ARBA" id="ARBA00005049"/>
    </source>
</evidence>
<evidence type="ECO:0000256" key="8">
    <source>
        <dbReference type="ARBA" id="ARBA00022679"/>
    </source>
</evidence>
<sequence length="358" mass="36170">MTEATLKTLLEGITPPDEAARAAAHAHWASLAKPLGGLGALETTLESAAALTGSAALDLSKRAVLVLCADNGVVAQGVSQTDQSVTRTVAENLAARRTSVCQMARTARCEVVPVDMGMAGEPVPGVRNCRVASGTTDFTQGPAMRREQAVEAVAQGIALVREQKAQGVTLLATGEMGIGNTTTSSAVAAVLLGRPVECMTGRGAGLSDEGLARKINAIQRGIAVNQPDPDDALDVLAKLGGFDIAGLCGVFLGGALEGVPVLMDGFISGVAALCAVRLCPAAAKAVFASHCSSEPAARLVLEALGKAPLITAGLHLGEGTGAVAAIPLWDMALAVYRNCYSFADGGLTPYTPQGGAGC</sequence>
<dbReference type="UniPathway" id="UPA00061">
    <property type="reaction ID" value="UER00516"/>
</dbReference>
<proteinExistence type="inferred from homology"/>
<evidence type="ECO:0000256" key="7">
    <source>
        <dbReference type="ARBA" id="ARBA00022676"/>
    </source>
</evidence>
<name>A0A329TST0_9FIRM</name>
<keyword evidence="6" id="KW-0169">Cobalamin biosynthesis</keyword>
<dbReference type="EC" id="2.4.2.21" evidence="4 10"/>
<comment type="caution">
    <text evidence="11">The sequence shown here is derived from an EMBL/GenBank/DDBJ whole genome shotgun (WGS) entry which is preliminary data.</text>
</comment>
<dbReference type="GO" id="GO:0009236">
    <property type="term" value="P:cobalamin biosynthetic process"/>
    <property type="evidence" value="ECO:0007669"/>
    <property type="project" value="UniProtKB-UniRule"/>
</dbReference>
<evidence type="ECO:0000256" key="9">
    <source>
        <dbReference type="ARBA" id="ARBA00047340"/>
    </source>
</evidence>
<dbReference type="NCBIfam" id="TIGR03160">
    <property type="entry name" value="cobT_DBIPRT"/>
    <property type="match status" value="1"/>
</dbReference>
<dbReference type="Proteomes" id="UP000251634">
    <property type="component" value="Unassembled WGS sequence"/>
</dbReference>
<evidence type="ECO:0000313" key="12">
    <source>
        <dbReference type="Proteomes" id="UP000251634"/>
    </source>
</evidence>
<keyword evidence="7 11" id="KW-0328">Glycosyltransferase</keyword>
<dbReference type="FunFam" id="3.40.50.10210:FF:000001">
    <property type="entry name" value="Nicotinate-nucleotide--dimethylbenzimidazole phosphoribosyltransferase"/>
    <property type="match status" value="1"/>
</dbReference>
<accession>A0A329TST0</accession>
<dbReference type="Gene3D" id="3.40.50.10210">
    <property type="match status" value="1"/>
</dbReference>
<dbReference type="NCBIfam" id="NF000996">
    <property type="entry name" value="PRK00105.1"/>
    <property type="match status" value="1"/>
</dbReference>
<evidence type="ECO:0000256" key="4">
    <source>
        <dbReference type="ARBA" id="ARBA00011991"/>
    </source>
</evidence>
<dbReference type="InterPro" id="IPR017846">
    <property type="entry name" value="Nict_dMeBzImd_PRibTrfase_bact"/>
</dbReference>